<evidence type="ECO:0000313" key="2">
    <source>
        <dbReference type="Proteomes" id="UP001500102"/>
    </source>
</evidence>
<comment type="caution">
    <text evidence="1">The sequence shown here is derived from an EMBL/GenBank/DDBJ whole genome shotgun (WGS) entry which is preliminary data.</text>
</comment>
<dbReference type="EMBL" id="BAAAQB010000035">
    <property type="protein sequence ID" value="GAA2138392.1"/>
    <property type="molecule type" value="Genomic_DNA"/>
</dbReference>
<keyword evidence="2" id="KW-1185">Reference proteome</keyword>
<protein>
    <submittedName>
        <fullName evidence="1">Uncharacterized protein</fullName>
    </submittedName>
</protein>
<evidence type="ECO:0000313" key="1">
    <source>
        <dbReference type="EMBL" id="GAA2138392.1"/>
    </source>
</evidence>
<sequence length="105" mass="11417">MLAELVVALGKRDGRVHYRDTGRAGHLYNASRIGEHVRFFHDRSDSVMQPAALGREIVLVFDEYNGGGVRIKLQGILLIGGDAPAAMPTVEVRLASAHAQDKGPR</sequence>
<name>A0ABP5KZR6_9MICC</name>
<reference evidence="2" key="1">
    <citation type="journal article" date="2019" name="Int. J. Syst. Evol. Microbiol.">
        <title>The Global Catalogue of Microorganisms (GCM) 10K type strain sequencing project: providing services to taxonomists for standard genome sequencing and annotation.</title>
        <authorList>
            <consortium name="The Broad Institute Genomics Platform"/>
            <consortium name="The Broad Institute Genome Sequencing Center for Infectious Disease"/>
            <person name="Wu L."/>
            <person name="Ma J."/>
        </authorList>
    </citation>
    <scope>NUCLEOTIDE SEQUENCE [LARGE SCALE GENOMIC DNA]</scope>
    <source>
        <strain evidence="2">JCM 15921</strain>
    </source>
</reference>
<gene>
    <name evidence="1" type="ORF">GCM10009825_24710</name>
</gene>
<organism evidence="1 2">
    <name type="scientific">Arthrobacter humicola</name>
    <dbReference type="NCBI Taxonomy" id="409291"/>
    <lineage>
        <taxon>Bacteria</taxon>
        <taxon>Bacillati</taxon>
        <taxon>Actinomycetota</taxon>
        <taxon>Actinomycetes</taxon>
        <taxon>Micrococcales</taxon>
        <taxon>Micrococcaceae</taxon>
        <taxon>Arthrobacter</taxon>
    </lineage>
</organism>
<accession>A0ABP5KZR6</accession>
<proteinExistence type="predicted"/>
<dbReference type="Proteomes" id="UP001500102">
    <property type="component" value="Unassembled WGS sequence"/>
</dbReference>